<keyword evidence="1" id="KW-1133">Transmembrane helix</keyword>
<protein>
    <submittedName>
        <fullName evidence="2">Uncharacterized protein</fullName>
    </submittedName>
</protein>
<sequence length="88" mass="9557">MSTAAAQDDPGAPVPTEFTRGQQAMAYALALFIRRRPLHFYVGLAGLVAFPIYLAVRLVMGLMAMWGGHTWRVADSSGTRRSGSSLCR</sequence>
<accession>A0AA45BDT1</accession>
<organism evidence="2 3">
    <name type="scientific">Burkholderia vietnamiensis</name>
    <dbReference type="NCBI Taxonomy" id="60552"/>
    <lineage>
        <taxon>Bacteria</taxon>
        <taxon>Pseudomonadati</taxon>
        <taxon>Pseudomonadota</taxon>
        <taxon>Betaproteobacteria</taxon>
        <taxon>Burkholderiales</taxon>
        <taxon>Burkholderiaceae</taxon>
        <taxon>Burkholderia</taxon>
        <taxon>Burkholderia cepacia complex</taxon>
    </lineage>
</organism>
<feature type="transmembrane region" description="Helical" evidence="1">
    <location>
        <begin position="38"/>
        <end position="56"/>
    </location>
</feature>
<keyword evidence="1" id="KW-0812">Transmembrane</keyword>
<proteinExistence type="predicted"/>
<evidence type="ECO:0000313" key="2">
    <source>
        <dbReference type="EMBL" id="PRH42975.1"/>
    </source>
</evidence>
<evidence type="ECO:0000256" key="1">
    <source>
        <dbReference type="SAM" id="Phobius"/>
    </source>
</evidence>
<keyword evidence="1" id="KW-0472">Membrane</keyword>
<evidence type="ECO:0000313" key="3">
    <source>
        <dbReference type="Proteomes" id="UP000237632"/>
    </source>
</evidence>
<reference evidence="2 3" key="1">
    <citation type="submission" date="2018-03" db="EMBL/GenBank/DDBJ databases">
        <authorList>
            <person name="Nguyen K."/>
            <person name="Fouts D."/>
            <person name="Sutton G."/>
        </authorList>
    </citation>
    <scope>NUCLEOTIDE SEQUENCE [LARGE SCALE GENOMIC DNA]</scope>
    <source>
        <strain evidence="2 3">AU3578</strain>
    </source>
</reference>
<dbReference type="EMBL" id="PVHK01000051">
    <property type="protein sequence ID" value="PRH42975.1"/>
    <property type="molecule type" value="Genomic_DNA"/>
</dbReference>
<name>A0AA45BDT1_BURVI</name>
<comment type="caution">
    <text evidence="2">The sequence shown here is derived from an EMBL/GenBank/DDBJ whole genome shotgun (WGS) entry which is preliminary data.</text>
</comment>
<dbReference type="Proteomes" id="UP000237632">
    <property type="component" value="Unassembled WGS sequence"/>
</dbReference>
<gene>
    <name evidence="2" type="ORF">C6T65_07415</name>
</gene>
<dbReference type="AlphaFoldDB" id="A0AA45BDT1"/>